<protein>
    <submittedName>
        <fullName evidence="1">Uncharacterized protein</fullName>
    </submittedName>
</protein>
<dbReference type="AlphaFoldDB" id="A0A9P5RJB0"/>
<dbReference type="Proteomes" id="UP000748756">
    <property type="component" value="Unassembled WGS sequence"/>
</dbReference>
<gene>
    <name evidence="1" type="ORF">BG015_003478</name>
</gene>
<name>A0A9P5RJB0_9FUNG</name>
<evidence type="ECO:0000313" key="1">
    <source>
        <dbReference type="EMBL" id="KAF9134000.1"/>
    </source>
</evidence>
<accession>A0A9P5RJB0</accession>
<evidence type="ECO:0000313" key="2">
    <source>
        <dbReference type="Proteomes" id="UP000748756"/>
    </source>
</evidence>
<keyword evidence="2" id="KW-1185">Reference proteome</keyword>
<sequence>LEAKASPFRLVTHVSLSHKDSKNTAVLLHFLILAPHPTTTNLATCSLFPEARIRQPMDRDTLHFQKHHR</sequence>
<organism evidence="1 2">
    <name type="scientific">Linnemannia schmuckeri</name>
    <dbReference type="NCBI Taxonomy" id="64567"/>
    <lineage>
        <taxon>Eukaryota</taxon>
        <taxon>Fungi</taxon>
        <taxon>Fungi incertae sedis</taxon>
        <taxon>Mucoromycota</taxon>
        <taxon>Mortierellomycotina</taxon>
        <taxon>Mortierellomycetes</taxon>
        <taxon>Mortierellales</taxon>
        <taxon>Mortierellaceae</taxon>
        <taxon>Linnemannia</taxon>
    </lineage>
</organism>
<dbReference type="OrthoDB" id="10434758at2759"/>
<feature type="non-terminal residue" evidence="1">
    <location>
        <position position="1"/>
    </location>
</feature>
<comment type="caution">
    <text evidence="1">The sequence shown here is derived from an EMBL/GenBank/DDBJ whole genome shotgun (WGS) entry which is preliminary data.</text>
</comment>
<reference evidence="1" key="1">
    <citation type="journal article" date="2020" name="Fungal Divers.">
        <title>Resolving the Mortierellaceae phylogeny through synthesis of multi-gene phylogenetics and phylogenomics.</title>
        <authorList>
            <person name="Vandepol N."/>
            <person name="Liber J."/>
            <person name="Desiro A."/>
            <person name="Na H."/>
            <person name="Kennedy M."/>
            <person name="Barry K."/>
            <person name="Grigoriev I.V."/>
            <person name="Miller A.N."/>
            <person name="O'Donnell K."/>
            <person name="Stajich J.E."/>
            <person name="Bonito G."/>
        </authorList>
    </citation>
    <scope>NUCLEOTIDE SEQUENCE</scope>
    <source>
        <strain evidence="1">NRRL 6426</strain>
    </source>
</reference>
<dbReference type="EMBL" id="JAAAUQ010001770">
    <property type="protein sequence ID" value="KAF9134000.1"/>
    <property type="molecule type" value="Genomic_DNA"/>
</dbReference>
<proteinExistence type="predicted"/>